<evidence type="ECO:0000256" key="1">
    <source>
        <dbReference type="SAM" id="SignalP"/>
    </source>
</evidence>
<dbReference type="RefSeq" id="WP_380019690.1">
    <property type="nucleotide sequence ID" value="NZ_JBHSHD010000005.1"/>
</dbReference>
<comment type="caution">
    <text evidence="2">The sequence shown here is derived from an EMBL/GenBank/DDBJ whole genome shotgun (WGS) entry which is preliminary data.</text>
</comment>
<evidence type="ECO:0000313" key="3">
    <source>
        <dbReference type="Proteomes" id="UP001595886"/>
    </source>
</evidence>
<dbReference type="EMBL" id="JBHSHD010000005">
    <property type="protein sequence ID" value="MFC4819891.1"/>
    <property type="molecule type" value="Genomic_DNA"/>
</dbReference>
<feature type="chain" id="PRO_5045849536" evidence="1">
    <location>
        <begin position="23"/>
        <end position="350"/>
    </location>
</feature>
<evidence type="ECO:0000313" key="2">
    <source>
        <dbReference type="EMBL" id="MFC4819891.1"/>
    </source>
</evidence>
<feature type="signal peptide" evidence="1">
    <location>
        <begin position="1"/>
        <end position="22"/>
    </location>
</feature>
<dbReference type="SUPFAM" id="SSF160631">
    <property type="entry name" value="SMI1/KNR4-like"/>
    <property type="match status" value="1"/>
</dbReference>
<protein>
    <submittedName>
        <fullName evidence="2">Uncharacterized protein</fullName>
    </submittedName>
</protein>
<reference evidence="3" key="1">
    <citation type="journal article" date="2019" name="Int. J. Syst. Evol. Microbiol.">
        <title>The Global Catalogue of Microorganisms (GCM) 10K type strain sequencing project: providing services to taxonomists for standard genome sequencing and annotation.</title>
        <authorList>
            <consortium name="The Broad Institute Genomics Platform"/>
            <consortium name="The Broad Institute Genome Sequencing Center for Infectious Disease"/>
            <person name="Wu L."/>
            <person name="Ma J."/>
        </authorList>
    </citation>
    <scope>NUCLEOTIDE SEQUENCE [LARGE SCALE GENOMIC DNA]</scope>
    <source>
        <strain evidence="3">CCUG 30340</strain>
    </source>
</reference>
<organism evidence="2 3">
    <name type="scientific">Dokdonella ginsengisoli</name>
    <dbReference type="NCBI Taxonomy" id="363846"/>
    <lineage>
        <taxon>Bacteria</taxon>
        <taxon>Pseudomonadati</taxon>
        <taxon>Pseudomonadota</taxon>
        <taxon>Gammaproteobacteria</taxon>
        <taxon>Lysobacterales</taxon>
        <taxon>Rhodanobacteraceae</taxon>
        <taxon>Dokdonella</taxon>
    </lineage>
</organism>
<dbReference type="Gene3D" id="3.40.1580.10">
    <property type="entry name" value="SMI1/KNR4-like"/>
    <property type="match status" value="1"/>
</dbReference>
<keyword evidence="1" id="KW-0732">Signal</keyword>
<sequence length="350" mass="37689">MKPGSLVLAATFVLAAAGASRAATLQIHPYLREGDSADLVVLVDGKEVCAVKIAKAAADVHKKPACRFELPASASRLSVRGEYTGVRWSTNQRYRYQGEQSWPLVDFAPVGSRLTPAGKSYGERVADFLAAANAFAGRQLGANYVRSLEAGKPADAAAIAAAEKRLGYALPAEFVSIQRSVGALRIGDHGLMAIEDVADADTQMRKVWGTPEDAMRESYSDKARANLRASTLLFTEVGDGYGGLRYRPAPTQACGEQPFYQWISQEGGDQALRHEDGRCMDFAAAFRWLIEGFVLEDYADELASEKGAVLIDSSAGVQPLALDTSAERFAVSLSVRWQGPNGLWRSPEAP</sequence>
<dbReference type="InterPro" id="IPR037883">
    <property type="entry name" value="Knr4/Smi1-like_sf"/>
</dbReference>
<keyword evidence="3" id="KW-1185">Reference proteome</keyword>
<proteinExistence type="predicted"/>
<accession>A0ABV9QSS7</accession>
<name>A0ABV9QSS7_9GAMM</name>
<dbReference type="Proteomes" id="UP001595886">
    <property type="component" value="Unassembled WGS sequence"/>
</dbReference>
<gene>
    <name evidence="2" type="ORF">ACFO6Q_06130</name>
</gene>